<dbReference type="SUPFAM" id="SSF56645">
    <property type="entry name" value="Acyl-CoA dehydrogenase NM domain-like"/>
    <property type="match status" value="1"/>
</dbReference>
<gene>
    <name evidence="6" type="ORF">WMW72_04065</name>
</gene>
<dbReference type="InterPro" id="IPR004925">
    <property type="entry name" value="HpaB/PvcC/4-BUDH"/>
</dbReference>
<protein>
    <submittedName>
        <fullName evidence="6">4-hydroxyphenylacetate 3-hydroxylase N-terminal domain-containing protein</fullName>
    </submittedName>
</protein>
<dbReference type="PANTHER" id="PTHR36117:SF3">
    <property type="entry name" value="4-HYDROXYPHENYLACETATE 3-MONOOXYGENASE-RELATED"/>
    <property type="match status" value="1"/>
</dbReference>
<dbReference type="InterPro" id="IPR046373">
    <property type="entry name" value="Acyl-CoA_Oxase/DH_mid-dom_sf"/>
</dbReference>
<dbReference type="Proteomes" id="UP001469365">
    <property type="component" value="Unassembled WGS sequence"/>
</dbReference>
<proteinExistence type="predicted"/>
<evidence type="ECO:0000259" key="5">
    <source>
        <dbReference type="Pfam" id="PF11794"/>
    </source>
</evidence>
<accession>A0ABU9DDZ3</accession>
<sequence length="486" mass="54754">MRVRGDYFLKSLQDGRNVWLGGVRIEALPQHSAFKGTLETIRHLFNMLDDPDKREIVGYQVPGKEAYAHSSFLVPYSAEQLSQRSKSFAYWSQETHGMMSRLSDYARSLVTGWYAAREQIGRFAPDFESKITAYYELARDNDLFLTTAIIDPQIDRSSGLEDSRIAERFLHVVKETSEGIVIRGAKMIATGAPYTHDFVVFSFLNFKADESKHAHVLIVPANSPGLHIVCRESFADNREQSHILSSRYEEMDAVLFFEDVFVPWERVLLHGDSEKVLKLRGNKTANSLAFHQNIVRYVAKLEFVTGIAFAVTEAIGATSFLHVQEKLGELLNQIDVMKALVIASETQAKPDETGVWIPELSYIDTARSIGTKFYPRAIEILQQVGGGGFVQAPSGVEDFYGPISKLMHLYFEGASVSAEKKVQLFKLAWDLIGSPLGARHELYERFYAGDPVRAYANQYLGSNKERLTDPIWKLLKEASKRGASFV</sequence>
<organism evidence="6 7">
    <name type="scientific">Paenibacillus filicis</name>
    <dbReference type="NCBI Taxonomy" id="669464"/>
    <lineage>
        <taxon>Bacteria</taxon>
        <taxon>Bacillati</taxon>
        <taxon>Bacillota</taxon>
        <taxon>Bacilli</taxon>
        <taxon>Bacillales</taxon>
        <taxon>Paenibacillaceae</taxon>
        <taxon>Paenibacillus</taxon>
    </lineage>
</organism>
<dbReference type="InterPro" id="IPR024674">
    <property type="entry name" value="HpaB/PvcC/4-BUDH_N"/>
</dbReference>
<dbReference type="SUPFAM" id="SSF47203">
    <property type="entry name" value="Acyl-CoA dehydrogenase C-terminal domain-like"/>
    <property type="match status" value="1"/>
</dbReference>
<keyword evidence="7" id="KW-1185">Reference proteome</keyword>
<dbReference type="Pfam" id="PF03241">
    <property type="entry name" value="HpaB"/>
    <property type="match status" value="1"/>
</dbReference>
<keyword evidence="2" id="KW-0274">FAD</keyword>
<dbReference type="PIRSF" id="PIRSF000331">
    <property type="entry name" value="HpaA_HpaB"/>
    <property type="match status" value="1"/>
</dbReference>
<dbReference type="Gene3D" id="1.10.3140.10">
    <property type="entry name" value="4-hydroxybutyryl-coa dehydratase, domain 1"/>
    <property type="match status" value="1"/>
</dbReference>
<dbReference type="Pfam" id="PF11794">
    <property type="entry name" value="HpaB_N"/>
    <property type="match status" value="1"/>
</dbReference>
<dbReference type="RefSeq" id="WP_341414142.1">
    <property type="nucleotide sequence ID" value="NZ_JBBPCC010000002.1"/>
</dbReference>
<dbReference type="EMBL" id="JBBPCC010000002">
    <property type="protein sequence ID" value="MEK8127082.1"/>
    <property type="molecule type" value="Genomic_DNA"/>
</dbReference>
<evidence type="ECO:0000313" key="7">
    <source>
        <dbReference type="Proteomes" id="UP001469365"/>
    </source>
</evidence>
<evidence type="ECO:0000256" key="1">
    <source>
        <dbReference type="ARBA" id="ARBA00022630"/>
    </source>
</evidence>
<feature type="domain" description="HpaB/PvcC/4-BUDH N-terminal" evidence="5">
    <location>
        <begin position="5"/>
        <end position="269"/>
    </location>
</feature>
<evidence type="ECO:0000256" key="3">
    <source>
        <dbReference type="ARBA" id="ARBA00023002"/>
    </source>
</evidence>
<reference evidence="6 7" key="1">
    <citation type="submission" date="2024-04" db="EMBL/GenBank/DDBJ databases">
        <title>draft genome sequnece of Paenibacillus filicis.</title>
        <authorList>
            <person name="Kim D.-U."/>
        </authorList>
    </citation>
    <scope>NUCLEOTIDE SEQUENCE [LARGE SCALE GENOMIC DNA]</scope>
    <source>
        <strain evidence="6 7">KACC14197</strain>
    </source>
</reference>
<dbReference type="InterPro" id="IPR036250">
    <property type="entry name" value="AcylCo_DH-like_C"/>
</dbReference>
<dbReference type="Gene3D" id="1.20.140.10">
    <property type="entry name" value="Butyryl-CoA Dehydrogenase, subunit A, domain 3"/>
    <property type="match status" value="1"/>
</dbReference>
<dbReference type="Gene3D" id="2.40.110.10">
    <property type="entry name" value="Butyryl-CoA Dehydrogenase, subunit A, domain 2"/>
    <property type="match status" value="1"/>
</dbReference>
<evidence type="ECO:0000313" key="6">
    <source>
        <dbReference type="EMBL" id="MEK8127082.1"/>
    </source>
</evidence>
<keyword evidence="3" id="KW-0560">Oxidoreductase</keyword>
<comment type="caution">
    <text evidence="6">The sequence shown here is derived from an EMBL/GenBank/DDBJ whole genome shotgun (WGS) entry which is preliminary data.</text>
</comment>
<evidence type="ECO:0000259" key="4">
    <source>
        <dbReference type="Pfam" id="PF03241"/>
    </source>
</evidence>
<feature type="domain" description="HpaB/PvcC/4-BUDH C-terminal" evidence="4">
    <location>
        <begin position="287"/>
        <end position="474"/>
    </location>
</feature>
<dbReference type="InterPro" id="IPR024719">
    <property type="entry name" value="HpaB/PvcC/4-BUDH_C"/>
</dbReference>
<name>A0ABU9DDZ3_9BACL</name>
<dbReference type="PANTHER" id="PTHR36117">
    <property type="entry name" value="4-HYDROXYPHENYLACETATE 3-MONOOXYGENASE-RELATED"/>
    <property type="match status" value="1"/>
</dbReference>
<dbReference type="InterPro" id="IPR009100">
    <property type="entry name" value="AcylCoA_DH/oxidase_NM_dom_sf"/>
</dbReference>
<evidence type="ECO:0000256" key="2">
    <source>
        <dbReference type="ARBA" id="ARBA00022827"/>
    </source>
</evidence>
<keyword evidence="1" id="KW-0285">Flavoprotein</keyword>